<dbReference type="PANTHER" id="PTHR22642">
    <property type="entry name" value="IMIDAZOLONEPROPIONASE"/>
    <property type="match status" value="1"/>
</dbReference>
<evidence type="ECO:0000313" key="2">
    <source>
        <dbReference type="EMBL" id="MCV2231306.1"/>
    </source>
</evidence>
<dbReference type="Pfam" id="PF07969">
    <property type="entry name" value="Amidohydro_3"/>
    <property type="match status" value="1"/>
</dbReference>
<accession>A0ABT2Y3J3</accession>
<proteinExistence type="predicted"/>
<dbReference type="Gene3D" id="2.30.40.10">
    <property type="entry name" value="Urease, subunit C, domain 1"/>
    <property type="match status" value="1"/>
</dbReference>
<feature type="domain" description="Amidohydrolase 3" evidence="1">
    <location>
        <begin position="41"/>
        <end position="484"/>
    </location>
</feature>
<organism evidence="2 3">
    <name type="scientific">Paracholeplasma manati</name>
    <dbReference type="NCBI Taxonomy" id="591373"/>
    <lineage>
        <taxon>Bacteria</taxon>
        <taxon>Bacillati</taxon>
        <taxon>Mycoplasmatota</taxon>
        <taxon>Mollicutes</taxon>
        <taxon>Acholeplasmatales</taxon>
        <taxon>Acholeplasmataceae</taxon>
        <taxon>Paracholeplasma</taxon>
    </lineage>
</organism>
<reference evidence="2" key="1">
    <citation type="submission" date="2022-09" db="EMBL/GenBank/DDBJ databases">
        <title>Novel Mycoplasma species identified in domestic and wild animals.</title>
        <authorList>
            <person name="Volokhov D.V."/>
            <person name="Furtak V.A."/>
            <person name="Zagorodnyaya T.A."/>
        </authorList>
    </citation>
    <scope>NUCLEOTIDE SEQUENCE</scope>
    <source>
        <strain evidence="2">Oakley</strain>
    </source>
</reference>
<dbReference type="InterPro" id="IPR011059">
    <property type="entry name" value="Metal-dep_hydrolase_composite"/>
</dbReference>
<protein>
    <submittedName>
        <fullName evidence="2">Amidohydrolase</fullName>
    </submittedName>
</protein>
<keyword evidence="3" id="KW-1185">Reference proteome</keyword>
<dbReference type="RefSeq" id="WP_263607419.1">
    <property type="nucleotide sequence ID" value="NZ_JAOVQM010000001.1"/>
</dbReference>
<dbReference type="InterPro" id="IPR032466">
    <property type="entry name" value="Metal_Hydrolase"/>
</dbReference>
<dbReference type="Gene3D" id="3.10.310.70">
    <property type="match status" value="1"/>
</dbReference>
<dbReference type="Proteomes" id="UP001177160">
    <property type="component" value="Unassembled WGS sequence"/>
</dbReference>
<gene>
    <name evidence="2" type="ORF">N7548_00505</name>
</gene>
<name>A0ABT2Y3J3_9MOLU</name>
<dbReference type="SUPFAM" id="SSF51556">
    <property type="entry name" value="Metallo-dependent hydrolases"/>
    <property type="match status" value="1"/>
</dbReference>
<dbReference type="Gene3D" id="3.20.20.140">
    <property type="entry name" value="Metal-dependent hydrolases"/>
    <property type="match status" value="1"/>
</dbReference>
<evidence type="ECO:0000259" key="1">
    <source>
        <dbReference type="Pfam" id="PF07969"/>
    </source>
</evidence>
<evidence type="ECO:0000313" key="3">
    <source>
        <dbReference type="Proteomes" id="UP001177160"/>
    </source>
</evidence>
<sequence>MKLWKNGVIHTLTNQSEISNILTDQGLIVGLNVDEKEPYDEVIDLKGYHLYPGFVDAHLHLIGYGQFLNRLYLTHTQDKNLVLNLLKKQNIFELLIVDGYHEYVGVTKYDLDTINNQNPMILRHHDFHAVTVNTVVLKQLNKESSTGILREEDAQAVIRHYAKVSNETLESYLETAIKSLYRFGITGGHSDDLFYFNGYQDTLQAFINVQKRIPFRTHLLVHHEVLDDYIASPYFNHYSDFLELKGIKVFYDGTMSSKTALMWHGYQNETSNGLRTTPNFIEIVQKVRQFGLTLAIHVIGDQGLDELIDILKKYPPKENQKDRIIHAPWVSEYGMNALKSMPVTIDIQPQFLSSDFPEATTIFKQFPPYVFPWKTMLKNGLTLSFSSDAPVETPNPLLGILDATERVAKDGKIYQPEERISRMDTIKGYTIYANAQNNLQNRGTIEIGQVADFSIFTFDLETIESSRLKEPLVEMTVINEHIVYQK</sequence>
<dbReference type="InterPro" id="IPR013108">
    <property type="entry name" value="Amidohydro_3"/>
</dbReference>
<comment type="caution">
    <text evidence="2">The sequence shown here is derived from an EMBL/GenBank/DDBJ whole genome shotgun (WGS) entry which is preliminary data.</text>
</comment>
<dbReference type="SUPFAM" id="SSF51338">
    <property type="entry name" value="Composite domain of metallo-dependent hydrolases"/>
    <property type="match status" value="1"/>
</dbReference>
<dbReference type="EMBL" id="JAOVQM010000001">
    <property type="protein sequence ID" value="MCV2231306.1"/>
    <property type="molecule type" value="Genomic_DNA"/>
</dbReference>
<dbReference type="PANTHER" id="PTHR22642:SF2">
    <property type="entry name" value="PROTEIN LONG AFTER FAR-RED 3"/>
    <property type="match status" value="1"/>
</dbReference>